<sequence length="697" mass="72777">MKRLHSLSITATLLMLFGGGVAFPVLVVSMDTVSSLRTLSSSRSVQTVAEASRTIFSAMQAIRSERGGVRRLLLQPPGSEPLMVAKLAGLRQSSTVAAEAVATVCGAVECASGLGTTEVRNAIARLDSLRNEVDAALKLAVAQRRKDLVDEWMGGSTEAIDLLAQSSTTLLEPMRALDPLFSELIGVKDAAVAAREAATPLRVLFDGAMLQKKVSAEDGSRMALVRGQFDAAWRVVREAAQRPTTPDAVKAAIAAAERSYVSDYLKVRETVLAAATAGQEPPMRLEDVNELADRSMSGLDAVANATLDAIAIRAAQHQSEEITALAINGTLLVLALALGIAGTLIVRRRVAVPIHEISKAMLQVADGDLSGEVPYRGRGDEIGRLAGALLVFKEHAQERDRLETAQADERRAKERRAGMVETLVHSFDRTVSGILHTVSTSAGALESTAQAMTNTATYTNRQAAATAAAAEQASSNVQTVATATEELTASIAEISGQVSRSTAIADQAVAEAQQTTEHVNGLVEQAHRIGEIVQMINGIATQTNLLALNATIEAARAGEMGKGFAVVASEVKNLATQTAKATEEIAAQIASMQTATSNAAASITGIGQTIATMSEIATTIAAAIEEQGAATSEISRNVQQAAVGTQAVTKNIADVSHAATETGSAAGDVLDAAGQLSHEADRLRGEVEQFLTAIRAA</sequence>
<keyword evidence="2" id="KW-0472">Membrane</keyword>
<feature type="domain" description="Methyl-accepting transducer" evidence="7">
    <location>
        <begin position="441"/>
        <end position="677"/>
    </location>
</feature>
<feature type="domain" description="T-SNARE coiled-coil homology" evidence="8">
    <location>
        <begin position="593"/>
        <end position="655"/>
    </location>
</feature>
<accession>A0A1X7EYM0</accession>
<comment type="subcellular location">
    <subcellularLocation>
        <location evidence="1">Cell inner membrane</location>
        <topology evidence="1">Multi-pass membrane protein</topology>
    </subcellularLocation>
</comment>
<dbReference type="SMART" id="SM00283">
    <property type="entry name" value="MA"/>
    <property type="match status" value="1"/>
</dbReference>
<dbReference type="PROSITE" id="PS50885">
    <property type="entry name" value="HAMP"/>
    <property type="match status" value="1"/>
</dbReference>
<reference evidence="10 11" key="1">
    <citation type="submission" date="2017-04" db="EMBL/GenBank/DDBJ databases">
        <authorList>
            <person name="Afonso C.L."/>
            <person name="Miller P.J."/>
            <person name="Scott M.A."/>
            <person name="Spackman E."/>
            <person name="Goraichik I."/>
            <person name="Dimitrov K.M."/>
            <person name="Suarez D.L."/>
            <person name="Swayne D.E."/>
        </authorList>
    </citation>
    <scope>NUCLEOTIDE SEQUENCE [LARGE SCALE GENOMIC DNA]</scope>
    <source>
        <strain evidence="10 11">A2P</strain>
    </source>
</reference>
<evidence type="ECO:0000259" key="7">
    <source>
        <dbReference type="PROSITE" id="PS50111"/>
    </source>
</evidence>
<organism evidence="10 11">
    <name type="scientific">Azospirillum oryzae</name>
    <dbReference type="NCBI Taxonomy" id="286727"/>
    <lineage>
        <taxon>Bacteria</taxon>
        <taxon>Pseudomonadati</taxon>
        <taxon>Pseudomonadota</taxon>
        <taxon>Alphaproteobacteria</taxon>
        <taxon>Rhodospirillales</taxon>
        <taxon>Azospirillaceae</taxon>
        <taxon>Azospirillum</taxon>
    </lineage>
</organism>
<dbReference type="Gene3D" id="1.10.287.950">
    <property type="entry name" value="Methyl-accepting chemotaxis protein"/>
    <property type="match status" value="1"/>
</dbReference>
<proteinExistence type="inferred from homology"/>
<dbReference type="PROSITE" id="PS50192">
    <property type="entry name" value="T_SNARE"/>
    <property type="match status" value="1"/>
</dbReference>
<dbReference type="SMART" id="SM00304">
    <property type="entry name" value="HAMP"/>
    <property type="match status" value="1"/>
</dbReference>
<dbReference type="EMBL" id="FXAK01000004">
    <property type="protein sequence ID" value="SMF42052.1"/>
    <property type="molecule type" value="Genomic_DNA"/>
</dbReference>
<name>A0A1X7EYM0_9PROT</name>
<dbReference type="InterPro" id="IPR004089">
    <property type="entry name" value="MCPsignal_dom"/>
</dbReference>
<dbReference type="Gene3D" id="6.10.340.10">
    <property type="match status" value="1"/>
</dbReference>
<dbReference type="Pfam" id="PF00015">
    <property type="entry name" value="MCPsignal"/>
    <property type="match status" value="1"/>
</dbReference>
<dbReference type="STRING" id="286727.SAMN02982917_2099"/>
<dbReference type="SUPFAM" id="SSF58104">
    <property type="entry name" value="Methyl-accepting chemotaxis protein (MCP) signaling domain"/>
    <property type="match status" value="1"/>
</dbReference>
<evidence type="ECO:0000256" key="3">
    <source>
        <dbReference type="ARBA" id="ARBA00023224"/>
    </source>
</evidence>
<dbReference type="SUPFAM" id="SSF158472">
    <property type="entry name" value="HAMP domain-like"/>
    <property type="match status" value="1"/>
</dbReference>
<evidence type="ECO:0000313" key="10">
    <source>
        <dbReference type="EMBL" id="SMF42052.1"/>
    </source>
</evidence>
<dbReference type="PANTHER" id="PTHR32089">
    <property type="entry name" value="METHYL-ACCEPTING CHEMOTAXIS PROTEIN MCPB"/>
    <property type="match status" value="1"/>
</dbReference>
<keyword evidence="2" id="KW-0997">Cell inner membrane</keyword>
<feature type="coiled-coil region" evidence="6">
    <location>
        <begin position="119"/>
        <end position="146"/>
    </location>
</feature>
<dbReference type="PANTHER" id="PTHR32089:SF112">
    <property type="entry name" value="LYSOZYME-LIKE PROTEIN-RELATED"/>
    <property type="match status" value="1"/>
</dbReference>
<comment type="similarity">
    <text evidence="4">Belongs to the methyl-accepting chemotaxis (MCP) protein family.</text>
</comment>
<dbReference type="Pfam" id="PF00672">
    <property type="entry name" value="HAMP"/>
    <property type="match status" value="1"/>
</dbReference>
<dbReference type="CDD" id="cd06225">
    <property type="entry name" value="HAMP"/>
    <property type="match status" value="1"/>
</dbReference>
<gene>
    <name evidence="10" type="ORF">SAMN02982917_2099</name>
</gene>
<dbReference type="PRINTS" id="PR00260">
    <property type="entry name" value="CHEMTRNSDUCR"/>
</dbReference>
<keyword evidence="6" id="KW-0175">Coiled coil</keyword>
<protein>
    <submittedName>
        <fullName evidence="10">Methyl-accepting chemotaxis protein</fullName>
    </submittedName>
</protein>
<dbReference type="InterPro" id="IPR003660">
    <property type="entry name" value="HAMP_dom"/>
</dbReference>
<dbReference type="InterPro" id="IPR000727">
    <property type="entry name" value="T_SNARE_dom"/>
</dbReference>
<evidence type="ECO:0000256" key="6">
    <source>
        <dbReference type="SAM" id="Coils"/>
    </source>
</evidence>
<evidence type="ECO:0000256" key="2">
    <source>
        <dbReference type="ARBA" id="ARBA00022519"/>
    </source>
</evidence>
<evidence type="ECO:0000256" key="1">
    <source>
        <dbReference type="ARBA" id="ARBA00004429"/>
    </source>
</evidence>
<evidence type="ECO:0000256" key="4">
    <source>
        <dbReference type="ARBA" id="ARBA00029447"/>
    </source>
</evidence>
<evidence type="ECO:0000259" key="8">
    <source>
        <dbReference type="PROSITE" id="PS50192"/>
    </source>
</evidence>
<evidence type="ECO:0000256" key="5">
    <source>
        <dbReference type="PROSITE-ProRule" id="PRU00284"/>
    </source>
</evidence>
<keyword evidence="3 5" id="KW-0807">Transducer</keyword>
<feature type="domain" description="HAMP" evidence="9">
    <location>
        <begin position="348"/>
        <end position="401"/>
    </location>
</feature>
<keyword evidence="2" id="KW-1003">Cell membrane</keyword>
<dbReference type="InterPro" id="IPR004090">
    <property type="entry name" value="Chemotax_Me-accpt_rcpt"/>
</dbReference>
<dbReference type="GO" id="GO:0006935">
    <property type="term" value="P:chemotaxis"/>
    <property type="evidence" value="ECO:0007669"/>
    <property type="project" value="InterPro"/>
</dbReference>
<dbReference type="GO" id="GO:0005886">
    <property type="term" value="C:plasma membrane"/>
    <property type="evidence" value="ECO:0007669"/>
    <property type="project" value="UniProtKB-SubCell"/>
</dbReference>
<dbReference type="GO" id="GO:0007165">
    <property type="term" value="P:signal transduction"/>
    <property type="evidence" value="ECO:0007669"/>
    <property type="project" value="UniProtKB-KW"/>
</dbReference>
<dbReference type="Proteomes" id="UP000192936">
    <property type="component" value="Unassembled WGS sequence"/>
</dbReference>
<dbReference type="AlphaFoldDB" id="A0A1X7EYM0"/>
<evidence type="ECO:0000259" key="9">
    <source>
        <dbReference type="PROSITE" id="PS50885"/>
    </source>
</evidence>
<dbReference type="GO" id="GO:0004888">
    <property type="term" value="F:transmembrane signaling receptor activity"/>
    <property type="evidence" value="ECO:0007669"/>
    <property type="project" value="InterPro"/>
</dbReference>
<dbReference type="PROSITE" id="PS50111">
    <property type="entry name" value="CHEMOTAXIS_TRANSDUC_2"/>
    <property type="match status" value="1"/>
</dbReference>
<evidence type="ECO:0000313" key="11">
    <source>
        <dbReference type="Proteomes" id="UP000192936"/>
    </source>
</evidence>